<dbReference type="InterPro" id="IPR015424">
    <property type="entry name" value="PyrdxlP-dep_Trfase"/>
</dbReference>
<dbReference type="GO" id="GO:0030170">
    <property type="term" value="F:pyridoxal phosphate binding"/>
    <property type="evidence" value="ECO:0007669"/>
    <property type="project" value="InterPro"/>
</dbReference>
<accession>A0A1H8QWN7</accession>
<dbReference type="Pfam" id="PF00202">
    <property type="entry name" value="Aminotran_3"/>
    <property type="match status" value="1"/>
</dbReference>
<evidence type="ECO:0000256" key="3">
    <source>
        <dbReference type="RuleBase" id="RU003560"/>
    </source>
</evidence>
<keyword evidence="4" id="KW-0032">Aminotransferase</keyword>
<dbReference type="InterPro" id="IPR015422">
    <property type="entry name" value="PyrdxlP-dep_Trfase_small"/>
</dbReference>
<dbReference type="Gene3D" id="3.90.1150.10">
    <property type="entry name" value="Aspartate Aminotransferase, domain 1"/>
    <property type="match status" value="1"/>
</dbReference>
<dbReference type="GO" id="GO:0033094">
    <property type="term" value="F:putrescine--2-oxoglutarate transaminase activity"/>
    <property type="evidence" value="ECO:0007669"/>
    <property type="project" value="TreeGrafter"/>
</dbReference>
<dbReference type="InterPro" id="IPR050103">
    <property type="entry name" value="Class-III_PLP-dep_AT"/>
</dbReference>
<dbReference type="SUPFAM" id="SSF53383">
    <property type="entry name" value="PLP-dependent transferases"/>
    <property type="match status" value="1"/>
</dbReference>
<keyword evidence="5" id="KW-1185">Reference proteome</keyword>
<dbReference type="Proteomes" id="UP000198847">
    <property type="component" value="Unassembled WGS sequence"/>
</dbReference>
<dbReference type="PANTHER" id="PTHR11986:SF112">
    <property type="entry name" value="PUTRESCINE AMINOTRANSFERASE"/>
    <property type="match status" value="1"/>
</dbReference>
<gene>
    <name evidence="4" type="ORF">SAMN04490178_10371</name>
</gene>
<dbReference type="GO" id="GO:0042802">
    <property type="term" value="F:identical protein binding"/>
    <property type="evidence" value="ECO:0007669"/>
    <property type="project" value="TreeGrafter"/>
</dbReference>
<name>A0A1H8QWN7_9FIRM</name>
<dbReference type="AlphaFoldDB" id="A0A1H8QWN7"/>
<dbReference type="GO" id="GO:0009447">
    <property type="term" value="P:putrescine catabolic process"/>
    <property type="evidence" value="ECO:0007669"/>
    <property type="project" value="TreeGrafter"/>
</dbReference>
<dbReference type="Gene3D" id="3.40.640.10">
    <property type="entry name" value="Type I PLP-dependent aspartate aminotransferase-like (Major domain)"/>
    <property type="match status" value="1"/>
</dbReference>
<sequence>MDTDTVVSQTIEHYEQFVNPALARLFRFMGLNAVEWEAQGYSITDSNGKEYIDCLGGYGVFSLGHRHPRVVAAVKRQLDRMPLSGKVLFNKEMADLAALLASITPGDLQFSFFGNSGAEAVEGALKLARLHTGRVKVVSTVNAFHGKTFGALSATGRAVFCEPFRPLLEGFVHVPYGDVAAMEQAVDKVTAAVIVEPVQGEGGIIVPSPDYLRAIRTLCDAHQAVMICDEVQTGLGRTGKMFAVEHAGVVPDILTLAKALGGGVMPIGAFIARPPLWEKLIASPFLHTSTFGGNPLACVAGQETIRVLQEEGLAEQAAVAGTYFLRRLTDLQHQYPAVIKEVRGIGLMLGLELAQEGLGGVVMAELISRGILVAYTLNNPKVIRLEPPLNLPLPVIDQVIEALAAALAAAADLLDEL</sequence>
<dbReference type="STRING" id="112903.SAMN04490178_10371"/>
<dbReference type="OrthoDB" id="3034088at2"/>
<evidence type="ECO:0000256" key="2">
    <source>
        <dbReference type="ARBA" id="ARBA00022898"/>
    </source>
</evidence>
<dbReference type="PROSITE" id="PS00600">
    <property type="entry name" value="AA_TRANSFER_CLASS_3"/>
    <property type="match status" value="1"/>
</dbReference>
<evidence type="ECO:0000256" key="1">
    <source>
        <dbReference type="ARBA" id="ARBA00001933"/>
    </source>
</evidence>
<proteinExistence type="inferred from homology"/>
<reference evidence="4 5" key="1">
    <citation type="submission" date="2016-10" db="EMBL/GenBank/DDBJ databases">
        <authorList>
            <person name="de Groot N.N."/>
        </authorList>
    </citation>
    <scope>NUCLEOTIDE SEQUENCE [LARGE SCALE GENOMIC DNA]</scope>
    <source>
        <strain evidence="4 5">DSM 13305</strain>
    </source>
</reference>
<keyword evidence="4" id="KW-0808">Transferase</keyword>
<comment type="similarity">
    <text evidence="3">Belongs to the class-III pyridoxal-phosphate-dependent aminotransferase family.</text>
</comment>
<dbReference type="EMBL" id="FODY01000003">
    <property type="protein sequence ID" value="SEO58113.1"/>
    <property type="molecule type" value="Genomic_DNA"/>
</dbReference>
<evidence type="ECO:0000313" key="4">
    <source>
        <dbReference type="EMBL" id="SEO58113.1"/>
    </source>
</evidence>
<dbReference type="InterPro" id="IPR015421">
    <property type="entry name" value="PyrdxlP-dep_Trfase_major"/>
</dbReference>
<dbReference type="FunFam" id="3.40.640.10:FF:000004">
    <property type="entry name" value="Acetylornithine aminotransferase"/>
    <property type="match status" value="1"/>
</dbReference>
<dbReference type="InterPro" id="IPR049704">
    <property type="entry name" value="Aminotrans_3_PPA_site"/>
</dbReference>
<comment type="cofactor">
    <cofactor evidence="1">
        <name>pyridoxal 5'-phosphate</name>
        <dbReference type="ChEBI" id="CHEBI:597326"/>
    </cofactor>
</comment>
<evidence type="ECO:0000313" key="5">
    <source>
        <dbReference type="Proteomes" id="UP000198847"/>
    </source>
</evidence>
<keyword evidence="2 3" id="KW-0663">Pyridoxal phosphate</keyword>
<dbReference type="PANTHER" id="PTHR11986">
    <property type="entry name" value="AMINOTRANSFERASE CLASS III"/>
    <property type="match status" value="1"/>
</dbReference>
<protein>
    <submittedName>
        <fullName evidence="4">Acetylornithine aminotransferase apoenzyme</fullName>
    </submittedName>
</protein>
<organism evidence="4 5">
    <name type="scientific">Propionispora vibrioides</name>
    <dbReference type="NCBI Taxonomy" id="112903"/>
    <lineage>
        <taxon>Bacteria</taxon>
        <taxon>Bacillati</taxon>
        <taxon>Bacillota</taxon>
        <taxon>Negativicutes</taxon>
        <taxon>Selenomonadales</taxon>
        <taxon>Sporomusaceae</taxon>
        <taxon>Propionispora</taxon>
    </lineage>
</organism>
<dbReference type="CDD" id="cd00610">
    <property type="entry name" value="OAT_like"/>
    <property type="match status" value="1"/>
</dbReference>
<dbReference type="PIRSF" id="PIRSF000521">
    <property type="entry name" value="Transaminase_4ab_Lys_Orn"/>
    <property type="match status" value="1"/>
</dbReference>
<dbReference type="InterPro" id="IPR005814">
    <property type="entry name" value="Aminotrans_3"/>
</dbReference>
<dbReference type="RefSeq" id="WP_091744049.1">
    <property type="nucleotide sequence ID" value="NZ_FODY01000003.1"/>
</dbReference>